<name>A0A1J9Q322_9EURO</name>
<gene>
    <name evidence="1" type="ORF">ACJ73_06164</name>
</gene>
<evidence type="ECO:0000313" key="2">
    <source>
        <dbReference type="Proteomes" id="UP000242791"/>
    </source>
</evidence>
<comment type="caution">
    <text evidence="1">The sequence shown here is derived from an EMBL/GenBank/DDBJ whole genome shotgun (WGS) entry which is preliminary data.</text>
</comment>
<dbReference type="VEuPathDB" id="FungiDB:ACJ73_06164"/>
<dbReference type="AlphaFoldDB" id="A0A1J9Q322"/>
<sequence>MITTRIGRLSALASKSRAILGARSMATVSDSPLDKKVEMCNHEKGNYINYKYGTSSLYLAASPCCLAGTMRKSSILLRLDWPK</sequence>
<accession>A0A1J9Q322</accession>
<dbReference type="OrthoDB" id="4188455at2759"/>
<proteinExistence type="predicted"/>
<organism evidence="1 2">
    <name type="scientific">Blastomyces percursus</name>
    <dbReference type="NCBI Taxonomy" id="1658174"/>
    <lineage>
        <taxon>Eukaryota</taxon>
        <taxon>Fungi</taxon>
        <taxon>Dikarya</taxon>
        <taxon>Ascomycota</taxon>
        <taxon>Pezizomycotina</taxon>
        <taxon>Eurotiomycetes</taxon>
        <taxon>Eurotiomycetidae</taxon>
        <taxon>Onygenales</taxon>
        <taxon>Ajellomycetaceae</taxon>
        <taxon>Blastomyces</taxon>
    </lineage>
</organism>
<dbReference type="STRING" id="1658174.A0A1J9Q322"/>
<keyword evidence="2" id="KW-1185">Reference proteome</keyword>
<dbReference type="Proteomes" id="UP000242791">
    <property type="component" value="Unassembled WGS sequence"/>
</dbReference>
<dbReference type="EMBL" id="LGTZ01001042">
    <property type="protein sequence ID" value="OJD22490.1"/>
    <property type="molecule type" value="Genomic_DNA"/>
</dbReference>
<protein>
    <submittedName>
        <fullName evidence="1">Uncharacterized protein</fullName>
    </submittedName>
</protein>
<evidence type="ECO:0000313" key="1">
    <source>
        <dbReference type="EMBL" id="OJD22490.1"/>
    </source>
</evidence>
<reference evidence="1 2" key="1">
    <citation type="submission" date="2015-08" db="EMBL/GenBank/DDBJ databases">
        <title>Emmonsia species relationships and genome sequence.</title>
        <authorList>
            <person name="Cuomo C.A."/>
            <person name="Schwartz I.S."/>
            <person name="Kenyon C."/>
            <person name="De Hoog G.S."/>
            <person name="Govender N.P."/>
            <person name="Botha A."/>
            <person name="Moreno L."/>
            <person name="De Vries M."/>
            <person name="Munoz J.F."/>
            <person name="Stielow J.B."/>
        </authorList>
    </citation>
    <scope>NUCLEOTIDE SEQUENCE [LARGE SCALE GENOMIC DNA]</scope>
    <source>
        <strain evidence="1 2">EI222</strain>
    </source>
</reference>